<evidence type="ECO:0000313" key="10">
    <source>
        <dbReference type="Proteomes" id="UP000650511"/>
    </source>
</evidence>
<evidence type="ECO:0000256" key="5">
    <source>
        <dbReference type="PROSITE-ProRule" id="PRU00520"/>
    </source>
</evidence>
<dbReference type="PROSITE" id="PS00150">
    <property type="entry name" value="ACYLPHOSPHATASE_1"/>
    <property type="match status" value="1"/>
</dbReference>
<protein>
    <recommendedName>
        <fullName evidence="3 5">Acylphosphatase</fullName>
        <ecNumber evidence="2 5">3.6.1.7</ecNumber>
    </recommendedName>
</protein>
<evidence type="ECO:0000259" key="8">
    <source>
        <dbReference type="PROSITE" id="PS51160"/>
    </source>
</evidence>
<dbReference type="EMBL" id="BMHA01000014">
    <property type="protein sequence ID" value="GGI09299.1"/>
    <property type="molecule type" value="Genomic_DNA"/>
</dbReference>
<reference evidence="9" key="1">
    <citation type="journal article" date="2014" name="Int. J. Syst. Evol. Microbiol.">
        <title>Complete genome sequence of Corynebacterium casei LMG S-19264T (=DSM 44701T), isolated from a smear-ripened cheese.</title>
        <authorList>
            <consortium name="US DOE Joint Genome Institute (JGI-PGF)"/>
            <person name="Walter F."/>
            <person name="Albersmeier A."/>
            <person name="Kalinowski J."/>
            <person name="Ruckert C."/>
        </authorList>
    </citation>
    <scope>NUCLEOTIDE SEQUENCE</scope>
    <source>
        <strain evidence="9">CGMCC 1.14988</strain>
    </source>
</reference>
<evidence type="ECO:0000256" key="7">
    <source>
        <dbReference type="RuleBase" id="RU004168"/>
    </source>
</evidence>
<feature type="active site" evidence="5">
    <location>
        <position position="20"/>
    </location>
</feature>
<dbReference type="SUPFAM" id="SSF54975">
    <property type="entry name" value="Acylphosphatase/BLUF domain-like"/>
    <property type="match status" value="1"/>
</dbReference>
<comment type="caution">
    <text evidence="9">The sequence shown here is derived from an EMBL/GenBank/DDBJ whole genome shotgun (WGS) entry which is preliminary data.</text>
</comment>
<keyword evidence="10" id="KW-1185">Reference proteome</keyword>
<comment type="similarity">
    <text evidence="1 7">Belongs to the acylphosphatase family.</text>
</comment>
<dbReference type="RefSeq" id="WP_130650309.1">
    <property type="nucleotide sequence ID" value="NZ_BMHA01000014.1"/>
</dbReference>
<dbReference type="PRINTS" id="PR00112">
    <property type="entry name" value="ACYLPHPHTASE"/>
</dbReference>
<dbReference type="PANTHER" id="PTHR47268">
    <property type="entry name" value="ACYLPHOSPHATASE"/>
    <property type="match status" value="1"/>
</dbReference>
<dbReference type="InterPro" id="IPR020456">
    <property type="entry name" value="Acylphosphatase"/>
</dbReference>
<keyword evidence="5 6" id="KW-0378">Hydrolase</keyword>
<dbReference type="InterPro" id="IPR036046">
    <property type="entry name" value="Acylphosphatase-like_dom_sf"/>
</dbReference>
<dbReference type="EC" id="3.6.1.7" evidence="2 5"/>
<evidence type="ECO:0000256" key="2">
    <source>
        <dbReference type="ARBA" id="ARBA00012150"/>
    </source>
</evidence>
<feature type="active site" evidence="5">
    <location>
        <position position="38"/>
    </location>
</feature>
<dbReference type="PANTHER" id="PTHR47268:SF4">
    <property type="entry name" value="ACYLPHOSPHATASE"/>
    <property type="match status" value="1"/>
</dbReference>
<evidence type="ECO:0000256" key="4">
    <source>
        <dbReference type="ARBA" id="ARBA00047645"/>
    </source>
</evidence>
<organism evidence="9 10">
    <name type="scientific">Egicoccus halophilus</name>
    <dbReference type="NCBI Taxonomy" id="1670830"/>
    <lineage>
        <taxon>Bacteria</taxon>
        <taxon>Bacillati</taxon>
        <taxon>Actinomycetota</taxon>
        <taxon>Nitriliruptoria</taxon>
        <taxon>Egicoccales</taxon>
        <taxon>Egicoccaceae</taxon>
        <taxon>Egicoccus</taxon>
    </lineage>
</organism>
<evidence type="ECO:0000313" key="9">
    <source>
        <dbReference type="EMBL" id="GGI09299.1"/>
    </source>
</evidence>
<evidence type="ECO:0000256" key="3">
    <source>
        <dbReference type="ARBA" id="ARBA00015991"/>
    </source>
</evidence>
<evidence type="ECO:0000256" key="6">
    <source>
        <dbReference type="RuleBase" id="RU000553"/>
    </source>
</evidence>
<feature type="domain" description="Acylphosphatase-like" evidence="8">
    <location>
        <begin position="5"/>
        <end position="92"/>
    </location>
</feature>
<dbReference type="InterPro" id="IPR001792">
    <property type="entry name" value="Acylphosphatase-like_dom"/>
</dbReference>
<dbReference type="GO" id="GO:0003998">
    <property type="term" value="F:acylphosphatase activity"/>
    <property type="evidence" value="ECO:0007669"/>
    <property type="project" value="UniProtKB-EC"/>
</dbReference>
<proteinExistence type="inferred from homology"/>
<gene>
    <name evidence="9" type="ORF">GCM10011354_33390</name>
</gene>
<comment type="catalytic activity">
    <reaction evidence="4 5 6">
        <text>an acyl phosphate + H2O = a carboxylate + phosphate + H(+)</text>
        <dbReference type="Rhea" id="RHEA:14965"/>
        <dbReference type="ChEBI" id="CHEBI:15377"/>
        <dbReference type="ChEBI" id="CHEBI:15378"/>
        <dbReference type="ChEBI" id="CHEBI:29067"/>
        <dbReference type="ChEBI" id="CHEBI:43474"/>
        <dbReference type="ChEBI" id="CHEBI:59918"/>
        <dbReference type="EC" id="3.6.1.7"/>
    </reaction>
</comment>
<reference evidence="9" key="2">
    <citation type="submission" date="2020-09" db="EMBL/GenBank/DDBJ databases">
        <authorList>
            <person name="Sun Q."/>
            <person name="Zhou Y."/>
        </authorList>
    </citation>
    <scope>NUCLEOTIDE SEQUENCE</scope>
    <source>
        <strain evidence="9">CGMCC 1.14988</strain>
    </source>
</reference>
<accession>A0A8J3AAN6</accession>
<dbReference type="PROSITE" id="PS00151">
    <property type="entry name" value="ACYLPHOSPHATASE_2"/>
    <property type="match status" value="1"/>
</dbReference>
<dbReference type="Gene3D" id="3.30.70.100">
    <property type="match status" value="1"/>
</dbReference>
<dbReference type="AlphaFoldDB" id="A0A8J3AAN6"/>
<name>A0A8J3AAN6_9ACTN</name>
<dbReference type="PROSITE" id="PS51160">
    <property type="entry name" value="ACYLPHOSPHATASE_3"/>
    <property type="match status" value="1"/>
</dbReference>
<dbReference type="Proteomes" id="UP000650511">
    <property type="component" value="Unassembled WGS sequence"/>
</dbReference>
<dbReference type="InterPro" id="IPR017968">
    <property type="entry name" value="Acylphosphatase_CS"/>
</dbReference>
<dbReference type="Pfam" id="PF00708">
    <property type="entry name" value="Acylphosphatase"/>
    <property type="match status" value="1"/>
</dbReference>
<sequence>MADVARRLTVHGRVQGVFFRVSTQRRARGAGVRGWVANRPDGAVEAWLEGPPDAVDAIEAWVRTGGPPAAEVTEVEVEPVDPAGLDGFVVRR</sequence>
<evidence type="ECO:0000256" key="1">
    <source>
        <dbReference type="ARBA" id="ARBA00005614"/>
    </source>
</evidence>